<name>G9P465_HYPAI</name>
<proteinExistence type="predicted"/>
<protein>
    <submittedName>
        <fullName evidence="2">Uncharacterized protein</fullName>
    </submittedName>
</protein>
<dbReference type="OrthoDB" id="4900404at2759"/>
<comment type="caution">
    <text evidence="2">The sequence shown here is derived from an EMBL/GenBank/DDBJ whole genome shotgun (WGS) entry which is preliminary data.</text>
</comment>
<evidence type="ECO:0000313" key="2">
    <source>
        <dbReference type="EMBL" id="EHK41120.1"/>
    </source>
</evidence>
<keyword evidence="3" id="KW-1185">Reference proteome</keyword>
<reference evidence="2 3" key="1">
    <citation type="journal article" date="2011" name="Genome Biol.">
        <title>Comparative genome sequence analysis underscores mycoparasitism as the ancestral life style of Trichoderma.</title>
        <authorList>
            <person name="Kubicek C.P."/>
            <person name="Herrera-Estrella A."/>
            <person name="Seidl-Seiboth V."/>
            <person name="Martinez D.A."/>
            <person name="Druzhinina I.S."/>
            <person name="Thon M."/>
            <person name="Zeilinger S."/>
            <person name="Casas-Flores S."/>
            <person name="Horwitz B.A."/>
            <person name="Mukherjee P.K."/>
            <person name="Mukherjee M."/>
            <person name="Kredics L."/>
            <person name="Alcaraz L.D."/>
            <person name="Aerts A."/>
            <person name="Antal Z."/>
            <person name="Atanasova L."/>
            <person name="Cervantes-Badillo M.G."/>
            <person name="Challacombe J."/>
            <person name="Chertkov O."/>
            <person name="McCluskey K."/>
            <person name="Coulpier F."/>
            <person name="Deshpande N."/>
            <person name="von Doehren H."/>
            <person name="Ebbole D.J."/>
            <person name="Esquivel-Naranjo E.U."/>
            <person name="Fekete E."/>
            <person name="Flipphi M."/>
            <person name="Glaser F."/>
            <person name="Gomez-Rodriguez E.Y."/>
            <person name="Gruber S."/>
            <person name="Han C."/>
            <person name="Henrissat B."/>
            <person name="Hermosa R."/>
            <person name="Hernandez-Onate M."/>
            <person name="Karaffa L."/>
            <person name="Kosti I."/>
            <person name="Le Crom S."/>
            <person name="Lindquist E."/>
            <person name="Lucas S."/>
            <person name="Luebeck M."/>
            <person name="Luebeck P.S."/>
            <person name="Margeot A."/>
            <person name="Metz B."/>
            <person name="Misra M."/>
            <person name="Nevalainen H."/>
            <person name="Omann M."/>
            <person name="Packer N."/>
            <person name="Perrone G."/>
            <person name="Uresti-Rivera E.E."/>
            <person name="Salamov A."/>
            <person name="Schmoll M."/>
            <person name="Seiboth B."/>
            <person name="Shapiro H."/>
            <person name="Sukno S."/>
            <person name="Tamayo-Ramos J.A."/>
            <person name="Tisch D."/>
            <person name="Wiest A."/>
            <person name="Wilkinson H.H."/>
            <person name="Zhang M."/>
            <person name="Coutinho P.M."/>
            <person name="Kenerley C.M."/>
            <person name="Monte E."/>
            <person name="Baker S.E."/>
            <person name="Grigoriev I.V."/>
        </authorList>
    </citation>
    <scope>NUCLEOTIDE SEQUENCE [LARGE SCALE GENOMIC DNA]</scope>
    <source>
        <strain evidence="3">ATCC 20476 / IMI 206040</strain>
    </source>
</reference>
<dbReference type="EMBL" id="ABDG02000027">
    <property type="protein sequence ID" value="EHK41120.1"/>
    <property type="molecule type" value="Genomic_DNA"/>
</dbReference>
<dbReference type="Proteomes" id="UP000005426">
    <property type="component" value="Unassembled WGS sequence"/>
</dbReference>
<dbReference type="HOGENOM" id="CLU_976802_0_0_1"/>
<feature type="compositionally biased region" description="Pro residues" evidence="1">
    <location>
        <begin position="114"/>
        <end position="124"/>
    </location>
</feature>
<sequence length="285" mass="32183">MYLRQVPPRDHHYRSKDHAFRVSFSAPLDKNPPRLSREGYIRALEVYGREDVLFGCLKSSVGRFNEWRKQNPGDLDLYRRHVNSLGYDWEWGSVTEEGIYTSYVCATATGGPPTYDPNNPPSPEDSPVLPRDTSQFIHTDDISETVEEFMTRGPDGRFAATNRQQTNIPSRSLRIRTTDFQTPASFSRTPVVVKDIPVILRGAPGNLRFVPGEDQKNALGAASLFHVTLAMLRGMVEDPEGIAAEDMADIKAMLNYVGEEDSERFVKGFQEDLVPQGQRRFAIFP</sequence>
<gene>
    <name evidence="2" type="ORF">TRIATDRAFT_277498</name>
</gene>
<evidence type="ECO:0000313" key="3">
    <source>
        <dbReference type="Proteomes" id="UP000005426"/>
    </source>
</evidence>
<dbReference type="AlphaFoldDB" id="G9P465"/>
<evidence type="ECO:0000256" key="1">
    <source>
        <dbReference type="SAM" id="MobiDB-lite"/>
    </source>
</evidence>
<organism evidence="2 3">
    <name type="scientific">Hypocrea atroviridis (strain ATCC 20476 / IMI 206040)</name>
    <name type="common">Trichoderma atroviride</name>
    <dbReference type="NCBI Taxonomy" id="452589"/>
    <lineage>
        <taxon>Eukaryota</taxon>
        <taxon>Fungi</taxon>
        <taxon>Dikarya</taxon>
        <taxon>Ascomycota</taxon>
        <taxon>Pezizomycotina</taxon>
        <taxon>Sordariomycetes</taxon>
        <taxon>Hypocreomycetidae</taxon>
        <taxon>Hypocreales</taxon>
        <taxon>Hypocreaceae</taxon>
        <taxon>Trichoderma</taxon>
    </lineage>
</organism>
<accession>G9P465</accession>
<feature type="region of interest" description="Disordered" evidence="1">
    <location>
        <begin position="111"/>
        <end position="132"/>
    </location>
</feature>